<dbReference type="Proteomes" id="UP000663069">
    <property type="component" value="Chromosome"/>
</dbReference>
<feature type="transmembrane region" description="Helical" evidence="1">
    <location>
        <begin position="12"/>
        <end position="29"/>
    </location>
</feature>
<keyword evidence="1" id="KW-1133">Transmembrane helix</keyword>
<dbReference type="EMBL" id="CP063056">
    <property type="protein sequence ID" value="QPB41808.1"/>
    <property type="molecule type" value="Genomic_DNA"/>
</dbReference>
<feature type="transmembrane region" description="Helical" evidence="1">
    <location>
        <begin position="35"/>
        <end position="53"/>
    </location>
</feature>
<proteinExistence type="predicted"/>
<gene>
    <name evidence="2" type="ORF">IHV77_07655</name>
</gene>
<feature type="transmembrane region" description="Helical" evidence="1">
    <location>
        <begin position="65"/>
        <end position="81"/>
    </location>
</feature>
<evidence type="ECO:0008006" key="4">
    <source>
        <dbReference type="Google" id="ProtNLM"/>
    </source>
</evidence>
<keyword evidence="3" id="KW-1185">Reference proteome</keyword>
<keyword evidence="1" id="KW-0812">Transmembrane</keyword>
<accession>A0ABX6UWR8</accession>
<reference evidence="2 3" key="1">
    <citation type="submission" date="2020-10" db="EMBL/GenBank/DDBJ databases">
        <title>Genome Sequencing of Rodentibacter spp. strain DSM111151.</title>
        <authorList>
            <person name="Benga L."/>
            <person name="Lautwein T."/>
        </authorList>
    </citation>
    <scope>NUCLEOTIDE SEQUENCE [LARGE SCALE GENOMIC DNA]</scope>
    <source>
        <strain evidence="2 3">DSM 111151</strain>
    </source>
</reference>
<sequence length="88" mass="10206">MNVKPLNRTIYAIFYVINCIFFGLLYILTLRISPYIALVVYIIQFVIFYYCAAGRLKDLGLDPRWAAVTVIPMSCFVLLFPESKTKQM</sequence>
<name>A0ABX6UWR8_9PAST</name>
<protein>
    <recommendedName>
        <fullName evidence="4">DUF805 domain-containing protein</fullName>
    </recommendedName>
</protein>
<evidence type="ECO:0000313" key="2">
    <source>
        <dbReference type="EMBL" id="QPB41808.1"/>
    </source>
</evidence>
<dbReference type="RefSeq" id="WP_194811398.1">
    <property type="nucleotide sequence ID" value="NZ_CP063056.1"/>
</dbReference>
<keyword evidence="1" id="KW-0472">Membrane</keyword>
<evidence type="ECO:0000256" key="1">
    <source>
        <dbReference type="SAM" id="Phobius"/>
    </source>
</evidence>
<evidence type="ECO:0000313" key="3">
    <source>
        <dbReference type="Proteomes" id="UP000663069"/>
    </source>
</evidence>
<organism evidence="2 3">
    <name type="scientific">Rodentibacter haemolyticus</name>
    <dbReference type="NCBI Taxonomy" id="2778911"/>
    <lineage>
        <taxon>Bacteria</taxon>
        <taxon>Pseudomonadati</taxon>
        <taxon>Pseudomonadota</taxon>
        <taxon>Gammaproteobacteria</taxon>
        <taxon>Pasteurellales</taxon>
        <taxon>Pasteurellaceae</taxon>
        <taxon>Rodentibacter</taxon>
    </lineage>
</organism>